<feature type="domain" description="Tyrosine specific protein phosphatases" evidence="4">
    <location>
        <begin position="90"/>
        <end position="157"/>
    </location>
</feature>
<dbReference type="HOGENOM" id="CLU_047330_5_1_5"/>
<keyword evidence="2" id="KW-0378">Hydrolase</keyword>
<proteinExistence type="predicted"/>
<dbReference type="EC" id="3.1.3.48" evidence="1"/>
<dbReference type="Proteomes" id="UP000004688">
    <property type="component" value="Chromosome"/>
</dbReference>
<dbReference type="KEGG" id="oar:OA238_c36260"/>
<dbReference type="SUPFAM" id="SSF52799">
    <property type="entry name" value="(Phosphotyrosine protein) phosphatases II"/>
    <property type="match status" value="1"/>
</dbReference>
<dbReference type="eggNOG" id="COG2453">
    <property type="taxonomic scope" value="Bacteria"/>
</dbReference>
<gene>
    <name evidence="5" type="ORF">OA238_c36260</name>
</gene>
<reference evidence="5 6" key="1">
    <citation type="journal article" date="2013" name="PLoS ONE">
        <title>Poles Apart: Arctic and Antarctic Octadecabacter strains Share High Genome Plasticity and a New Type of Xanthorhodopsin.</title>
        <authorList>
            <person name="Vollmers J."/>
            <person name="Voget S."/>
            <person name="Dietrich S."/>
            <person name="Gollnow K."/>
            <person name="Smits M."/>
            <person name="Meyer K."/>
            <person name="Brinkhoff T."/>
            <person name="Simon M."/>
            <person name="Daniel R."/>
        </authorList>
    </citation>
    <scope>NUCLEOTIDE SEQUENCE [LARGE SCALE GENOMIC DNA]</scope>
    <source>
        <strain evidence="5 6">238</strain>
    </source>
</reference>
<dbReference type="RefSeq" id="WP_015496590.1">
    <property type="nucleotide sequence ID" value="NC_020908.1"/>
</dbReference>
<organism evidence="5 6">
    <name type="scientific">Octadecabacter arcticus 238</name>
    <dbReference type="NCBI Taxonomy" id="391616"/>
    <lineage>
        <taxon>Bacteria</taxon>
        <taxon>Pseudomonadati</taxon>
        <taxon>Pseudomonadota</taxon>
        <taxon>Alphaproteobacteria</taxon>
        <taxon>Rhodobacterales</taxon>
        <taxon>Roseobacteraceae</taxon>
        <taxon>Octadecabacter</taxon>
    </lineage>
</organism>
<evidence type="ECO:0000256" key="2">
    <source>
        <dbReference type="ARBA" id="ARBA00022801"/>
    </source>
</evidence>
<evidence type="ECO:0000256" key="1">
    <source>
        <dbReference type="ARBA" id="ARBA00013064"/>
    </source>
</evidence>
<keyword evidence="6" id="KW-1185">Reference proteome</keyword>
<dbReference type="InterPro" id="IPR022778">
    <property type="entry name" value="CDKN3"/>
</dbReference>
<dbReference type="InterPro" id="IPR029021">
    <property type="entry name" value="Prot-tyrosine_phosphatase-like"/>
</dbReference>
<dbReference type="GO" id="GO:0004725">
    <property type="term" value="F:protein tyrosine phosphatase activity"/>
    <property type="evidence" value="ECO:0007669"/>
    <property type="project" value="UniProtKB-EC"/>
</dbReference>
<evidence type="ECO:0000313" key="5">
    <source>
        <dbReference type="EMBL" id="AGI73590.1"/>
    </source>
</evidence>
<dbReference type="OrthoDB" id="9806482at2"/>
<dbReference type="PROSITE" id="PS50056">
    <property type="entry name" value="TYR_PHOSPHATASE_2"/>
    <property type="match status" value="1"/>
</dbReference>
<dbReference type="STRING" id="391616.OA238_c36260"/>
<keyword evidence="3" id="KW-0904">Protein phosphatase</keyword>
<evidence type="ECO:0000256" key="3">
    <source>
        <dbReference type="ARBA" id="ARBA00022912"/>
    </source>
</evidence>
<dbReference type="AlphaFoldDB" id="M9RUS7"/>
<dbReference type="Pfam" id="PF05706">
    <property type="entry name" value="CDKN3"/>
    <property type="match status" value="1"/>
</dbReference>
<dbReference type="Gene3D" id="3.90.190.10">
    <property type="entry name" value="Protein tyrosine phosphatase superfamily"/>
    <property type="match status" value="1"/>
</dbReference>
<name>M9RUS7_9RHOB</name>
<dbReference type="InterPro" id="IPR000387">
    <property type="entry name" value="Tyr_Pase_dom"/>
</dbReference>
<evidence type="ECO:0000259" key="4">
    <source>
        <dbReference type="PROSITE" id="PS50056"/>
    </source>
</evidence>
<evidence type="ECO:0000313" key="6">
    <source>
        <dbReference type="Proteomes" id="UP000004688"/>
    </source>
</evidence>
<dbReference type="EMBL" id="CP003742">
    <property type="protein sequence ID" value="AGI73590.1"/>
    <property type="molecule type" value="Genomic_DNA"/>
</dbReference>
<protein>
    <recommendedName>
        <fullName evidence="1">protein-tyrosine-phosphatase</fullName>
        <ecNumber evidence="1">3.1.3.48</ecNumber>
    </recommendedName>
</protein>
<accession>M9RUS7</accession>
<sequence>MGSSKFTIYPLDIGAGQVALSPIPGRSGSYEADLSTILHWGPDLVLSMTTQSELDRMGASGFGDDLAAVGVTWCHLPIVDFGAPDGNVANAWIEVSTLSADILARGGKILTHCFGGCGRSGMAALRLMIEAGEASDAALERLRKTRPCAVETDAQRRWAVRSSA</sequence>